<dbReference type="FunFam" id="3.40.50.261:FF:000001">
    <property type="entry name" value="Succinate--CoA ligase [ADP-forming] subunit beta"/>
    <property type="match status" value="1"/>
</dbReference>
<protein>
    <recommendedName>
        <fullName evidence="2">ATP-citrate synthase/succinyl-CoA ligase C-terminal domain-containing protein</fullName>
    </recommendedName>
</protein>
<dbReference type="PANTHER" id="PTHR11815">
    <property type="entry name" value="SUCCINYL-COA SYNTHETASE BETA CHAIN"/>
    <property type="match status" value="1"/>
</dbReference>
<dbReference type="GO" id="GO:0006099">
    <property type="term" value="P:tricarboxylic acid cycle"/>
    <property type="evidence" value="ECO:0007669"/>
    <property type="project" value="TreeGrafter"/>
</dbReference>
<sequence length="116" mass="12046">MDIIKLAGGEPANFLDVGGAASAETVKNGFKIILSDNNVKAILINIFGGIVRCDRVANGVIQAVKELGLTVPVVVRLEGTNSNEAKTILSESGLSIIPSNDMKDAAKKVVDAAINN</sequence>
<dbReference type="GO" id="GO:0042709">
    <property type="term" value="C:succinate-CoA ligase complex"/>
    <property type="evidence" value="ECO:0007669"/>
    <property type="project" value="TreeGrafter"/>
</dbReference>
<dbReference type="SUPFAM" id="SSF52210">
    <property type="entry name" value="Succinyl-CoA synthetase domains"/>
    <property type="match status" value="1"/>
</dbReference>
<dbReference type="GO" id="GO:0000166">
    <property type="term" value="F:nucleotide binding"/>
    <property type="evidence" value="ECO:0007669"/>
    <property type="project" value="UniProtKB-KW"/>
</dbReference>
<evidence type="ECO:0000256" key="1">
    <source>
        <dbReference type="ARBA" id="ARBA00022741"/>
    </source>
</evidence>
<dbReference type="GO" id="GO:0005829">
    <property type="term" value="C:cytosol"/>
    <property type="evidence" value="ECO:0007669"/>
    <property type="project" value="TreeGrafter"/>
</dbReference>
<accession>A0A382HNI6</accession>
<dbReference type="Pfam" id="PF00549">
    <property type="entry name" value="Ligase_CoA"/>
    <property type="match status" value="1"/>
</dbReference>
<evidence type="ECO:0000259" key="2">
    <source>
        <dbReference type="Pfam" id="PF00549"/>
    </source>
</evidence>
<feature type="domain" description="ATP-citrate synthase/succinyl-CoA ligase C-terminal" evidence="2">
    <location>
        <begin position="1"/>
        <end position="110"/>
    </location>
</feature>
<gene>
    <name evidence="3" type="ORF">METZ01_LOCUS241720</name>
</gene>
<dbReference type="EMBL" id="UINC01062340">
    <property type="protein sequence ID" value="SVB88866.1"/>
    <property type="molecule type" value="Genomic_DNA"/>
</dbReference>
<reference evidence="3" key="1">
    <citation type="submission" date="2018-05" db="EMBL/GenBank/DDBJ databases">
        <authorList>
            <person name="Lanie J.A."/>
            <person name="Ng W.-L."/>
            <person name="Kazmierczak K.M."/>
            <person name="Andrzejewski T.M."/>
            <person name="Davidsen T.M."/>
            <person name="Wayne K.J."/>
            <person name="Tettelin H."/>
            <person name="Glass J.I."/>
            <person name="Rusch D."/>
            <person name="Podicherti R."/>
            <person name="Tsui H.-C.T."/>
            <person name="Winkler M.E."/>
        </authorList>
    </citation>
    <scope>NUCLEOTIDE SEQUENCE</scope>
</reference>
<dbReference type="GO" id="GO:0006104">
    <property type="term" value="P:succinyl-CoA metabolic process"/>
    <property type="evidence" value="ECO:0007669"/>
    <property type="project" value="TreeGrafter"/>
</dbReference>
<keyword evidence="1" id="KW-0547">Nucleotide-binding</keyword>
<organism evidence="3">
    <name type="scientific">marine metagenome</name>
    <dbReference type="NCBI Taxonomy" id="408172"/>
    <lineage>
        <taxon>unclassified sequences</taxon>
        <taxon>metagenomes</taxon>
        <taxon>ecological metagenomes</taxon>
    </lineage>
</organism>
<dbReference type="InterPro" id="IPR016102">
    <property type="entry name" value="Succinyl-CoA_synth-like"/>
</dbReference>
<name>A0A382HNI6_9ZZZZ</name>
<evidence type="ECO:0000313" key="3">
    <source>
        <dbReference type="EMBL" id="SVB88866.1"/>
    </source>
</evidence>
<dbReference type="InterPro" id="IPR005811">
    <property type="entry name" value="SUCC_ACL_C"/>
</dbReference>
<dbReference type="GO" id="GO:0004775">
    <property type="term" value="F:succinate-CoA ligase (ADP-forming) activity"/>
    <property type="evidence" value="ECO:0007669"/>
    <property type="project" value="TreeGrafter"/>
</dbReference>
<dbReference type="Gene3D" id="3.40.50.261">
    <property type="entry name" value="Succinyl-CoA synthetase domains"/>
    <property type="match status" value="1"/>
</dbReference>
<dbReference type="PANTHER" id="PTHR11815:SF10">
    <property type="entry name" value="SUCCINATE--COA LIGASE [GDP-FORMING] SUBUNIT BETA, MITOCHONDRIAL"/>
    <property type="match status" value="1"/>
</dbReference>
<dbReference type="AlphaFoldDB" id="A0A382HNI6"/>
<proteinExistence type="predicted"/>